<dbReference type="PROSITE" id="PS50297">
    <property type="entry name" value="ANK_REP_REGION"/>
    <property type="match status" value="9"/>
</dbReference>
<evidence type="ECO:0000313" key="5">
    <source>
        <dbReference type="EMBL" id="KGO57587.1"/>
    </source>
</evidence>
<dbReference type="SMART" id="SM00248">
    <property type="entry name" value="ANK"/>
    <property type="match status" value="10"/>
</dbReference>
<feature type="repeat" description="ANK" evidence="3">
    <location>
        <begin position="342"/>
        <end position="374"/>
    </location>
</feature>
<dbReference type="GeneID" id="27674725"/>
<evidence type="ECO:0000313" key="6">
    <source>
        <dbReference type="Proteomes" id="UP000030143"/>
    </source>
</evidence>
<dbReference type="PANTHER" id="PTHR24198:SF165">
    <property type="entry name" value="ANKYRIN REPEAT-CONTAINING PROTEIN-RELATED"/>
    <property type="match status" value="1"/>
</dbReference>
<protein>
    <recommendedName>
        <fullName evidence="4">GPI inositol-deacylase winged helix domain-containing protein</fullName>
    </recommendedName>
</protein>
<dbReference type="AlphaFoldDB" id="A0A0A2JQ82"/>
<dbReference type="Proteomes" id="UP000030143">
    <property type="component" value="Unassembled WGS sequence"/>
</dbReference>
<dbReference type="PANTHER" id="PTHR24198">
    <property type="entry name" value="ANKYRIN REPEAT AND PROTEIN KINASE DOMAIN-CONTAINING PROTEIN"/>
    <property type="match status" value="1"/>
</dbReference>
<dbReference type="EMBL" id="JQFZ01000140">
    <property type="protein sequence ID" value="KGO57587.1"/>
    <property type="molecule type" value="Genomic_DNA"/>
</dbReference>
<dbReference type="PRINTS" id="PR01415">
    <property type="entry name" value="ANKYRIN"/>
</dbReference>
<evidence type="ECO:0000256" key="2">
    <source>
        <dbReference type="ARBA" id="ARBA00023043"/>
    </source>
</evidence>
<dbReference type="InterPro" id="IPR036770">
    <property type="entry name" value="Ankyrin_rpt-contain_sf"/>
</dbReference>
<dbReference type="HOGENOM" id="CLU_034576_0_0_1"/>
<sequence>MIPSSVSEAYQKILSRVPPNQKSIVKKVLQIIIGARRPLTIAEMAEALDLALSSHIQPQPAAQARIDPLQLERKLRHLCGLFVFVKNSKIYLIHQTAREFLIKKANSDDVNFSYSSALNDIEKQMALLCVQYLLLENLGGNTAEQPAFQNFLEYSAVHWASHVRHMTFTSGQEMAGLLNRLYDTRGKRFALWFPILWKAVAPYLEVPQMSALHLAAFNGHEQQVSSILAIDKGTLNTPDTTGTYPVIWASLNGHEKTVQILLEQGADIHAQDGLYGNALQAASNGGHDKIVQILLEQGADINAQGGLYGNALQAACYRGHDKIVQILLERGADINALAQDGHYRNALQAASNRGHNKIVQILLEQGANINAQGGLYGNALQAASNRGHNKIVQILLEQGANINAQGGLYGNALQAASNGGHDKIVQILLEQGADINAQGGLYGNALQAACYRGHDKIVQILLERGADINALAQDGHYRNALQAASNGGHNKIVQILLEQGANINAQGGLYGNALQAACARGHGKIAQMLLEQGADINAQGGEYGNVLEAARQNEHYHIVQILQKYHCADQSTYQFPLPKRRKVSSGFHIA</sequence>
<reference evidence="5 6" key="1">
    <citation type="journal article" date="2015" name="Mol. Plant Microbe Interact.">
        <title>Genome, transcriptome, and functional analyses of Penicillium expansum provide new insights into secondary metabolism and pathogenicity.</title>
        <authorList>
            <person name="Ballester A.R."/>
            <person name="Marcet-Houben M."/>
            <person name="Levin E."/>
            <person name="Sela N."/>
            <person name="Selma-Lazaro C."/>
            <person name="Carmona L."/>
            <person name="Wisniewski M."/>
            <person name="Droby S."/>
            <person name="Gonzalez-Candelas L."/>
            <person name="Gabaldon T."/>
        </authorList>
    </citation>
    <scope>NUCLEOTIDE SEQUENCE [LARGE SCALE GENOMIC DNA]</scope>
    <source>
        <strain evidence="5 6">MD-8</strain>
    </source>
</reference>
<evidence type="ECO:0000256" key="1">
    <source>
        <dbReference type="ARBA" id="ARBA00022737"/>
    </source>
</evidence>
<accession>A0A0A2JQ82</accession>
<feature type="domain" description="GPI inositol-deacylase winged helix" evidence="4">
    <location>
        <begin position="21"/>
        <end position="107"/>
    </location>
</feature>
<dbReference type="Pfam" id="PF00023">
    <property type="entry name" value="Ank"/>
    <property type="match status" value="1"/>
</dbReference>
<dbReference type="Pfam" id="PF12796">
    <property type="entry name" value="Ank_2"/>
    <property type="match status" value="4"/>
</dbReference>
<dbReference type="Pfam" id="PF22939">
    <property type="entry name" value="WHD_GPIID"/>
    <property type="match status" value="1"/>
</dbReference>
<name>A0A0A2JQ82_PENEN</name>
<evidence type="ECO:0000259" key="4">
    <source>
        <dbReference type="Pfam" id="PF22939"/>
    </source>
</evidence>
<dbReference type="GO" id="GO:0005737">
    <property type="term" value="C:cytoplasm"/>
    <property type="evidence" value="ECO:0007669"/>
    <property type="project" value="TreeGrafter"/>
</dbReference>
<evidence type="ECO:0000256" key="3">
    <source>
        <dbReference type="PROSITE-ProRule" id="PRU00023"/>
    </source>
</evidence>
<gene>
    <name evidence="5" type="ORF">PEX2_020310</name>
</gene>
<dbReference type="InterPro" id="IPR054471">
    <property type="entry name" value="GPIID_WHD"/>
</dbReference>
<comment type="caution">
    <text evidence="5">The sequence shown here is derived from an EMBL/GenBank/DDBJ whole genome shotgun (WGS) entry which is preliminary data.</text>
</comment>
<feature type="repeat" description="ANK" evidence="3">
    <location>
        <begin position="277"/>
        <end position="306"/>
    </location>
</feature>
<dbReference type="SUPFAM" id="SSF48403">
    <property type="entry name" value="Ankyrin repeat"/>
    <property type="match status" value="1"/>
</dbReference>
<feature type="repeat" description="ANK" evidence="3">
    <location>
        <begin position="512"/>
        <end position="541"/>
    </location>
</feature>
<dbReference type="VEuPathDB" id="FungiDB:PEXP_007860"/>
<feature type="repeat" description="ANK" evidence="3">
    <location>
        <begin position="241"/>
        <end position="273"/>
    </location>
</feature>
<keyword evidence="6" id="KW-1185">Reference proteome</keyword>
<dbReference type="PROSITE" id="PS50088">
    <property type="entry name" value="ANK_REPEAT"/>
    <property type="match status" value="9"/>
</dbReference>
<feature type="repeat" description="ANK" evidence="3">
    <location>
        <begin position="444"/>
        <end position="473"/>
    </location>
</feature>
<feature type="repeat" description="ANK" evidence="3">
    <location>
        <begin position="310"/>
        <end position="339"/>
    </location>
</feature>
<dbReference type="InterPro" id="IPR002110">
    <property type="entry name" value="Ankyrin_rpt"/>
</dbReference>
<keyword evidence="2 3" id="KW-0040">ANK repeat</keyword>
<organism evidence="5 6">
    <name type="scientific">Penicillium expansum</name>
    <name type="common">Blue mold rot fungus</name>
    <dbReference type="NCBI Taxonomy" id="27334"/>
    <lineage>
        <taxon>Eukaryota</taxon>
        <taxon>Fungi</taxon>
        <taxon>Dikarya</taxon>
        <taxon>Ascomycota</taxon>
        <taxon>Pezizomycotina</taxon>
        <taxon>Eurotiomycetes</taxon>
        <taxon>Eurotiomycetidae</taxon>
        <taxon>Eurotiales</taxon>
        <taxon>Aspergillaceae</taxon>
        <taxon>Penicillium</taxon>
    </lineage>
</organism>
<dbReference type="RefSeq" id="XP_016599245.1">
    <property type="nucleotide sequence ID" value="XM_016739306.1"/>
</dbReference>
<proteinExistence type="predicted"/>
<dbReference type="Gene3D" id="1.25.40.20">
    <property type="entry name" value="Ankyrin repeat-containing domain"/>
    <property type="match status" value="3"/>
</dbReference>
<feature type="repeat" description="ANK" evidence="3">
    <location>
        <begin position="378"/>
        <end position="407"/>
    </location>
</feature>
<feature type="repeat" description="ANK" evidence="3">
    <location>
        <begin position="476"/>
        <end position="508"/>
    </location>
</feature>
<keyword evidence="1" id="KW-0677">Repeat</keyword>
<feature type="repeat" description="ANK" evidence="3">
    <location>
        <begin position="411"/>
        <end position="440"/>
    </location>
</feature>
<dbReference type="STRING" id="27334.A0A0A2JQ82"/>